<dbReference type="EMBL" id="UINC01229492">
    <property type="protein sequence ID" value="SVE61225.1"/>
    <property type="molecule type" value="Genomic_DNA"/>
</dbReference>
<dbReference type="Pfam" id="PF13672">
    <property type="entry name" value="PP2C_2"/>
    <property type="match status" value="1"/>
</dbReference>
<proteinExistence type="predicted"/>
<feature type="non-terminal residue" evidence="3">
    <location>
        <position position="194"/>
    </location>
</feature>
<feature type="domain" description="PPM-type phosphatase" evidence="2">
    <location>
        <begin position="70"/>
        <end position="190"/>
    </location>
</feature>
<dbReference type="AlphaFoldDB" id="A0A383EYE6"/>
<accession>A0A383EYE6</accession>
<feature type="non-terminal residue" evidence="3">
    <location>
        <position position="1"/>
    </location>
</feature>
<name>A0A383EYE6_9ZZZZ</name>
<evidence type="ECO:0000259" key="2">
    <source>
        <dbReference type="Pfam" id="PF13672"/>
    </source>
</evidence>
<protein>
    <recommendedName>
        <fullName evidence="2">PPM-type phosphatase domain-containing protein</fullName>
    </recommendedName>
</protein>
<organism evidence="3">
    <name type="scientific">marine metagenome</name>
    <dbReference type="NCBI Taxonomy" id="408172"/>
    <lineage>
        <taxon>unclassified sequences</taxon>
        <taxon>metagenomes</taxon>
        <taxon>ecological metagenomes</taxon>
    </lineage>
</organism>
<dbReference type="Gene3D" id="3.60.40.10">
    <property type="entry name" value="PPM-type phosphatase domain"/>
    <property type="match status" value="1"/>
</dbReference>
<reference evidence="3" key="1">
    <citation type="submission" date="2018-05" db="EMBL/GenBank/DDBJ databases">
        <authorList>
            <person name="Lanie J.A."/>
            <person name="Ng W.-L."/>
            <person name="Kazmierczak K.M."/>
            <person name="Andrzejewski T.M."/>
            <person name="Davidsen T.M."/>
            <person name="Wayne K.J."/>
            <person name="Tettelin H."/>
            <person name="Glass J.I."/>
            <person name="Rusch D."/>
            <person name="Podicherti R."/>
            <person name="Tsui H.-C.T."/>
            <person name="Winkler M.E."/>
        </authorList>
    </citation>
    <scope>NUCLEOTIDE SEQUENCE</scope>
</reference>
<dbReference type="InterPro" id="IPR001932">
    <property type="entry name" value="PPM-type_phosphatase-like_dom"/>
</dbReference>
<gene>
    <name evidence="3" type="ORF">METZ01_LOCUS514079</name>
</gene>
<sequence>VARSPRSRKARSKAQEERRTPPTIGKRSSFATKDWWVSDWWLLDKQGHSNDVMCDVGTVGDLAVAAASVRGNHHRYDGTRCEDSFCLVTGSTEDEGQFLVAVIGDGIGSAEFSAYGSRRATDLFATKLAAQLSGSDELESEVVDTAVTQLLTDVREAVRSWAADDYLAPKGTPDDVDPSALETTLSFAVIPAQV</sequence>
<evidence type="ECO:0000313" key="3">
    <source>
        <dbReference type="EMBL" id="SVE61225.1"/>
    </source>
</evidence>
<evidence type="ECO:0000256" key="1">
    <source>
        <dbReference type="SAM" id="MobiDB-lite"/>
    </source>
</evidence>
<feature type="region of interest" description="Disordered" evidence="1">
    <location>
        <begin position="1"/>
        <end position="26"/>
    </location>
</feature>
<dbReference type="InterPro" id="IPR036457">
    <property type="entry name" value="PPM-type-like_dom_sf"/>
</dbReference>
<feature type="compositionally biased region" description="Basic residues" evidence="1">
    <location>
        <begin position="1"/>
        <end position="12"/>
    </location>
</feature>